<accession>A0A6J4KDI0</accession>
<sequence>MSIEDIREPGGAARVIVREFQPERGVAVLEFNRKRVRYTREKSAEQVIAMADYLRARRGFSSDQEMAQLLGVHRSRLIAWKQGADVPNPQNGELLSHLAVVVQELATFLDPDVIPDWLMTEQHTLGGRTPAQVLREGSLADVLQAVNATEHGAFA</sequence>
<evidence type="ECO:0000259" key="1">
    <source>
        <dbReference type="Pfam" id="PF09722"/>
    </source>
</evidence>
<organism evidence="2">
    <name type="scientific">uncultured Gemmatimonadota bacterium</name>
    <dbReference type="NCBI Taxonomy" id="203437"/>
    <lineage>
        <taxon>Bacteria</taxon>
        <taxon>Pseudomonadati</taxon>
        <taxon>Gemmatimonadota</taxon>
        <taxon>environmental samples</taxon>
    </lineage>
</organism>
<dbReference type="Pfam" id="PF09722">
    <property type="entry name" value="Xre_MbcA_ParS_C"/>
    <property type="match status" value="1"/>
</dbReference>
<feature type="domain" description="Antitoxin Xre/MbcA/ParS-like toxin-binding" evidence="1">
    <location>
        <begin position="110"/>
        <end position="152"/>
    </location>
</feature>
<reference evidence="2" key="1">
    <citation type="submission" date="2020-02" db="EMBL/GenBank/DDBJ databases">
        <authorList>
            <person name="Meier V. D."/>
        </authorList>
    </citation>
    <scope>NUCLEOTIDE SEQUENCE</scope>
    <source>
        <strain evidence="2">AVDCRST_MAG89</strain>
    </source>
</reference>
<dbReference type="AlphaFoldDB" id="A0A6J4KDI0"/>
<protein>
    <recommendedName>
        <fullName evidence="1">Antitoxin Xre/MbcA/ParS-like toxin-binding domain-containing protein</fullName>
    </recommendedName>
</protein>
<proteinExistence type="predicted"/>
<gene>
    <name evidence="2" type="ORF">AVDCRST_MAG89-528</name>
</gene>
<dbReference type="EMBL" id="CADCTV010000123">
    <property type="protein sequence ID" value="CAA9301849.1"/>
    <property type="molecule type" value="Genomic_DNA"/>
</dbReference>
<dbReference type="InterPro" id="IPR024467">
    <property type="entry name" value="Xre/MbcA/ParS-like_toxin-bd"/>
</dbReference>
<name>A0A6J4KDI0_9BACT</name>
<evidence type="ECO:0000313" key="2">
    <source>
        <dbReference type="EMBL" id="CAA9301849.1"/>
    </source>
</evidence>